<gene>
    <name evidence="13" type="primary">SNF1</name>
    <name evidence="13" type="ORF">C6P46_000929</name>
</gene>
<dbReference type="PROSITE" id="PS00107">
    <property type="entry name" value="PROTEIN_KINASE_ATP"/>
    <property type="match status" value="1"/>
</dbReference>
<feature type="region of interest" description="Disordered" evidence="11">
    <location>
        <begin position="497"/>
        <end position="526"/>
    </location>
</feature>
<name>A0A9P7B8L4_RHOMI</name>
<dbReference type="PANTHER" id="PTHR24346">
    <property type="entry name" value="MAP/MICROTUBULE AFFINITY-REGULATING KINASE"/>
    <property type="match status" value="1"/>
</dbReference>
<dbReference type="GO" id="GO:0005524">
    <property type="term" value="F:ATP binding"/>
    <property type="evidence" value="ECO:0007669"/>
    <property type="project" value="UniProtKB-UniRule"/>
</dbReference>
<dbReference type="CDD" id="cd12122">
    <property type="entry name" value="AMPKA_C"/>
    <property type="match status" value="1"/>
</dbReference>
<dbReference type="GO" id="GO:0004674">
    <property type="term" value="F:protein serine/threonine kinase activity"/>
    <property type="evidence" value="ECO:0007669"/>
    <property type="project" value="UniProtKB-KW"/>
</dbReference>
<feature type="domain" description="Protein kinase" evidence="12">
    <location>
        <begin position="134"/>
        <end position="385"/>
    </location>
</feature>
<dbReference type="OrthoDB" id="193931at2759"/>
<dbReference type="EC" id="2.7.11.1" evidence="2"/>
<feature type="region of interest" description="Disordered" evidence="11">
    <location>
        <begin position="686"/>
        <end position="739"/>
    </location>
</feature>
<feature type="compositionally biased region" description="Basic and acidic residues" evidence="11">
    <location>
        <begin position="613"/>
        <end position="625"/>
    </location>
</feature>
<feature type="compositionally biased region" description="Low complexity" evidence="11">
    <location>
        <begin position="698"/>
        <end position="715"/>
    </location>
</feature>
<dbReference type="AlphaFoldDB" id="A0A9P7B8L4"/>
<evidence type="ECO:0000313" key="13">
    <source>
        <dbReference type="EMBL" id="KAG0664792.1"/>
    </source>
</evidence>
<evidence type="ECO:0000313" key="14">
    <source>
        <dbReference type="Proteomes" id="UP000777482"/>
    </source>
</evidence>
<feature type="compositionally biased region" description="Polar residues" evidence="11">
    <location>
        <begin position="686"/>
        <end position="697"/>
    </location>
</feature>
<evidence type="ECO:0000256" key="9">
    <source>
        <dbReference type="ARBA" id="ARBA00048679"/>
    </source>
</evidence>
<feature type="region of interest" description="Disordered" evidence="11">
    <location>
        <begin position="67"/>
        <end position="128"/>
    </location>
</feature>
<evidence type="ECO:0000256" key="11">
    <source>
        <dbReference type="SAM" id="MobiDB-lite"/>
    </source>
</evidence>
<dbReference type="InterPro" id="IPR032270">
    <property type="entry name" value="AMPK_C"/>
</dbReference>
<evidence type="ECO:0000256" key="8">
    <source>
        <dbReference type="ARBA" id="ARBA00047899"/>
    </source>
</evidence>
<comment type="catalytic activity">
    <reaction evidence="9">
        <text>L-seryl-[protein] + ATP = O-phospho-L-seryl-[protein] + ADP + H(+)</text>
        <dbReference type="Rhea" id="RHEA:17989"/>
        <dbReference type="Rhea" id="RHEA-COMP:9863"/>
        <dbReference type="Rhea" id="RHEA-COMP:11604"/>
        <dbReference type="ChEBI" id="CHEBI:15378"/>
        <dbReference type="ChEBI" id="CHEBI:29999"/>
        <dbReference type="ChEBI" id="CHEBI:30616"/>
        <dbReference type="ChEBI" id="CHEBI:83421"/>
        <dbReference type="ChEBI" id="CHEBI:456216"/>
        <dbReference type="EC" id="2.7.11.1"/>
    </reaction>
</comment>
<sequence>MSLFRGDSVDGPVLLALTVRCLCLWQPLYGVLEEGFLNDAALKRRGPGSLYTASGLVPPEVRLRGRNLGSRASAEAAPTRIRRPPLTEYSTAPIHLRGAESRGRQMAPSTGHRAPLPTPGKQPSSKPPTIIGEYEIISTLGTGSFGKVKLARHVKTGLKVAMKFISKRKISTAEMSNRVHREIQYLSLLRHPHIIKLYDVISSPSDIVMVIEYLSGELFDYIVRRGKMPEDEARRFFQQIMSALDYCHSHNIVHRDLKPENLLLDENLNVKIADFGLSNIMRDGDFLKTSCGSPNYAAPEVISGKLYAGPEIDIWSCGVILYVMLCGRLPFDDDHIPLLFKKINGGIFSLPPFLSAEARSLLSRMLTVDSNKRIKLHEIRQLPWFQKDLPKYLFPPLGGPPRVDTDEWRSVGGGTEGKPEFEHVEHGQTTAAGGAAAGRRDLGGDNEGEGSVSGGEEPKTPTGTETPSLARGLGPLTPREEKIPDEASIRSALSSLDPTAAHDGSSLLQQPTAADPTPAQQPEGRRREWVEGLGVVDQEIVDDLCDKIKELRSEDVWKKLKEGGDKELRIAYQLCRDNKRMMEGSHYDDAEAIQTFYAPPGDPRARQPTTRRKAPEGESSKKEGADPATSPSLYTPPNTIAVLESSLRRPADDAEMQALLAASPGRPLLHRFNSPLRNVAQPLTPTAAGSQLGENTAAQGSSSASQQGSNHASGGSNNGGGGSGSGSGQHASSSNTAKRLRQRWHFGIRSRSEPMEVMLEIYRTLKALKMEWRTRGDESEKEYELAGADGVTVVKEGKEKSRDRPEESDKKRRRREEEERVKKAQELYFVETRCRMDDVMVRMDLQLYRIDDQNYLVDFRNLGYRPIRRSPSNAASAAFQRQQQAAFSREVSPSTSSITSPALSSGSELPSFPTTPAQPPTMLPANTADELRARHPEILGARRAGMMAGASASVSASADPTATSTPASSVPTTSSLAAQHALNKPPKRRTAAEVSSPYLFLECAVRLIVELASPAAPPTPAAAAAA</sequence>
<dbReference type="GO" id="GO:0035556">
    <property type="term" value="P:intracellular signal transduction"/>
    <property type="evidence" value="ECO:0007669"/>
    <property type="project" value="TreeGrafter"/>
</dbReference>
<dbReference type="Pfam" id="PF00069">
    <property type="entry name" value="Pkinase"/>
    <property type="match status" value="1"/>
</dbReference>
<dbReference type="InterPro" id="IPR011009">
    <property type="entry name" value="Kinase-like_dom_sf"/>
</dbReference>
<dbReference type="PANTHER" id="PTHR24346:SF110">
    <property type="entry name" value="NON-SPECIFIC SERINE_THREONINE PROTEIN KINASE"/>
    <property type="match status" value="1"/>
</dbReference>
<feature type="compositionally biased region" description="Basic and acidic residues" evidence="11">
    <location>
        <begin position="795"/>
        <end position="817"/>
    </location>
</feature>
<dbReference type="Proteomes" id="UP000777482">
    <property type="component" value="Unassembled WGS sequence"/>
</dbReference>
<dbReference type="InterPro" id="IPR008271">
    <property type="entry name" value="Ser/Thr_kinase_AS"/>
</dbReference>
<dbReference type="CDD" id="cd14079">
    <property type="entry name" value="STKc_AMPK_alpha"/>
    <property type="match status" value="1"/>
</dbReference>
<evidence type="ECO:0000256" key="7">
    <source>
        <dbReference type="ARBA" id="ARBA00022840"/>
    </source>
</evidence>
<feature type="region of interest" description="Disordered" evidence="11">
    <location>
        <begin position="596"/>
        <end position="637"/>
    </location>
</feature>
<accession>A0A9P7B8L4</accession>
<feature type="compositionally biased region" description="Gly residues" evidence="11">
    <location>
        <begin position="716"/>
        <end position="727"/>
    </location>
</feature>
<feature type="compositionally biased region" description="Low complexity" evidence="11">
    <location>
        <begin position="509"/>
        <end position="522"/>
    </location>
</feature>
<protein>
    <recommendedName>
        <fullName evidence="2">non-specific serine/threonine protein kinase</fullName>
        <ecNumber evidence="2">2.7.11.1</ecNumber>
    </recommendedName>
</protein>
<evidence type="ECO:0000256" key="5">
    <source>
        <dbReference type="ARBA" id="ARBA00022741"/>
    </source>
</evidence>
<keyword evidence="7 10" id="KW-0067">ATP-binding</keyword>
<keyword evidence="4" id="KW-0808">Transferase</keyword>
<evidence type="ECO:0000256" key="6">
    <source>
        <dbReference type="ARBA" id="ARBA00022777"/>
    </source>
</evidence>
<dbReference type="Gene3D" id="1.10.510.10">
    <property type="entry name" value="Transferase(Phosphotransferase) domain 1"/>
    <property type="match status" value="1"/>
</dbReference>
<reference evidence="13 14" key="1">
    <citation type="submission" date="2020-11" db="EMBL/GenBank/DDBJ databases">
        <title>Kefir isolates.</title>
        <authorList>
            <person name="Marcisauskas S."/>
            <person name="Kim Y."/>
            <person name="Blasche S."/>
        </authorList>
    </citation>
    <scope>NUCLEOTIDE SEQUENCE [LARGE SCALE GENOMIC DNA]</scope>
    <source>
        <strain evidence="13 14">KR</strain>
    </source>
</reference>
<keyword evidence="3" id="KW-0723">Serine/threonine-protein kinase</keyword>
<feature type="region of interest" description="Disordered" evidence="11">
    <location>
        <begin position="794"/>
        <end position="817"/>
    </location>
</feature>
<comment type="similarity">
    <text evidence="1">Belongs to the protein kinase superfamily. CAMK Ser/Thr protein kinase family. SNF1 subfamily.</text>
</comment>
<dbReference type="PROSITE" id="PS00108">
    <property type="entry name" value="PROTEIN_KINASE_ST"/>
    <property type="match status" value="1"/>
</dbReference>
<dbReference type="PROSITE" id="PS50011">
    <property type="entry name" value="PROTEIN_KINASE_DOM"/>
    <property type="match status" value="1"/>
</dbReference>
<dbReference type="EMBL" id="PUHQ01000012">
    <property type="protein sequence ID" value="KAG0664792.1"/>
    <property type="molecule type" value="Genomic_DNA"/>
</dbReference>
<evidence type="ECO:0000256" key="4">
    <source>
        <dbReference type="ARBA" id="ARBA00022679"/>
    </source>
</evidence>
<dbReference type="Gene3D" id="1.10.8.10">
    <property type="entry name" value="DNA helicase RuvA subunit, C-terminal domain"/>
    <property type="match status" value="1"/>
</dbReference>
<evidence type="ECO:0000256" key="2">
    <source>
        <dbReference type="ARBA" id="ARBA00012513"/>
    </source>
</evidence>
<keyword evidence="14" id="KW-1185">Reference proteome</keyword>
<evidence type="ECO:0000256" key="10">
    <source>
        <dbReference type="PROSITE-ProRule" id="PRU10141"/>
    </source>
</evidence>
<comment type="catalytic activity">
    <reaction evidence="8">
        <text>L-threonyl-[protein] + ATP = O-phospho-L-threonyl-[protein] + ADP + H(+)</text>
        <dbReference type="Rhea" id="RHEA:46608"/>
        <dbReference type="Rhea" id="RHEA-COMP:11060"/>
        <dbReference type="Rhea" id="RHEA-COMP:11605"/>
        <dbReference type="ChEBI" id="CHEBI:15378"/>
        <dbReference type="ChEBI" id="CHEBI:30013"/>
        <dbReference type="ChEBI" id="CHEBI:30616"/>
        <dbReference type="ChEBI" id="CHEBI:61977"/>
        <dbReference type="ChEBI" id="CHEBI:456216"/>
        <dbReference type="EC" id="2.7.11.1"/>
    </reaction>
</comment>
<dbReference type="InterPro" id="IPR028375">
    <property type="entry name" value="KA1/Ssp2_C"/>
</dbReference>
<dbReference type="SMART" id="SM00220">
    <property type="entry name" value="S_TKc"/>
    <property type="match status" value="1"/>
</dbReference>
<feature type="region of interest" description="Disordered" evidence="11">
    <location>
        <begin position="956"/>
        <end position="990"/>
    </location>
</feature>
<keyword evidence="5 10" id="KW-0547">Nucleotide-binding</keyword>
<dbReference type="FunFam" id="3.30.200.20:FF:000236">
    <property type="entry name" value="Non-specific serine/threonine protein kinase"/>
    <property type="match status" value="1"/>
</dbReference>
<keyword evidence="6 13" id="KW-0418">Kinase</keyword>
<dbReference type="Pfam" id="PF16579">
    <property type="entry name" value="AdenylateSensor"/>
    <property type="match status" value="1"/>
</dbReference>
<feature type="region of interest" description="Disordered" evidence="11">
    <location>
        <begin position="403"/>
        <end position="481"/>
    </location>
</feature>
<dbReference type="FunFam" id="1.10.510.10:FF:000544">
    <property type="entry name" value="Non-specific serine/threonine protein kinase"/>
    <property type="match status" value="1"/>
</dbReference>
<feature type="binding site" evidence="10">
    <location>
        <position position="163"/>
    </location>
    <ligand>
        <name>ATP</name>
        <dbReference type="ChEBI" id="CHEBI:30616"/>
    </ligand>
</feature>
<dbReference type="Gene3D" id="3.30.310.80">
    <property type="entry name" value="Kinase associated domain 1, KA1"/>
    <property type="match status" value="1"/>
</dbReference>
<comment type="caution">
    <text evidence="13">The sequence shown here is derived from an EMBL/GenBank/DDBJ whole genome shotgun (WGS) entry which is preliminary data.</text>
</comment>
<organism evidence="13 14">
    <name type="scientific">Rhodotorula mucilaginosa</name>
    <name type="common">Yeast</name>
    <name type="synonym">Rhodotorula rubra</name>
    <dbReference type="NCBI Taxonomy" id="5537"/>
    <lineage>
        <taxon>Eukaryota</taxon>
        <taxon>Fungi</taxon>
        <taxon>Dikarya</taxon>
        <taxon>Basidiomycota</taxon>
        <taxon>Pucciniomycotina</taxon>
        <taxon>Microbotryomycetes</taxon>
        <taxon>Sporidiobolales</taxon>
        <taxon>Sporidiobolaceae</taxon>
        <taxon>Rhodotorula</taxon>
    </lineage>
</organism>
<feature type="compositionally biased region" description="Low complexity" evidence="11">
    <location>
        <begin position="956"/>
        <end position="978"/>
    </location>
</feature>
<proteinExistence type="inferred from homology"/>
<dbReference type="InterPro" id="IPR017441">
    <property type="entry name" value="Protein_kinase_ATP_BS"/>
</dbReference>
<evidence type="ECO:0000256" key="1">
    <source>
        <dbReference type="ARBA" id="ARBA00006234"/>
    </source>
</evidence>
<feature type="compositionally biased region" description="Low complexity" evidence="11">
    <location>
        <begin position="874"/>
        <end position="907"/>
    </location>
</feature>
<feature type="compositionally biased region" description="Basic and acidic residues" evidence="11">
    <location>
        <begin position="417"/>
        <end position="426"/>
    </location>
</feature>
<dbReference type="SUPFAM" id="SSF103243">
    <property type="entry name" value="KA1-like"/>
    <property type="match status" value="1"/>
</dbReference>
<dbReference type="InterPro" id="IPR000719">
    <property type="entry name" value="Prot_kinase_dom"/>
</dbReference>
<evidence type="ECO:0000259" key="12">
    <source>
        <dbReference type="PROSITE" id="PS50011"/>
    </source>
</evidence>
<dbReference type="SUPFAM" id="SSF56112">
    <property type="entry name" value="Protein kinase-like (PK-like)"/>
    <property type="match status" value="1"/>
</dbReference>
<evidence type="ECO:0000256" key="3">
    <source>
        <dbReference type="ARBA" id="ARBA00022527"/>
    </source>
</evidence>
<feature type="region of interest" description="Disordered" evidence="11">
    <location>
        <begin position="874"/>
        <end position="924"/>
    </location>
</feature>
<dbReference type="GO" id="GO:0005737">
    <property type="term" value="C:cytoplasm"/>
    <property type="evidence" value="ECO:0007669"/>
    <property type="project" value="TreeGrafter"/>
</dbReference>